<evidence type="ECO:0000256" key="7">
    <source>
        <dbReference type="ARBA" id="ARBA00022691"/>
    </source>
</evidence>
<name>A0A813GTU6_POLGL</name>
<dbReference type="EC" id="2.1.1.319" evidence="3"/>
<dbReference type="Pfam" id="PF22528">
    <property type="entry name" value="PRMT_C"/>
    <property type="match status" value="1"/>
</dbReference>
<dbReference type="GO" id="GO:0035242">
    <property type="term" value="F:protein-arginine omega-N asymmetric methyltransferase activity"/>
    <property type="evidence" value="ECO:0007669"/>
    <property type="project" value="UniProtKB-EC"/>
</dbReference>
<evidence type="ECO:0000259" key="14">
    <source>
        <dbReference type="Pfam" id="PF22528"/>
    </source>
</evidence>
<sequence length="416" mass="45358">MLQSSLRICGTSSLRTAVVLQSGISGLGSDSRRSFSRIDGYNHYYGKLKNQEGMLRDAARNEAYRAAFEAARPRLQGATVMDIGTGSGILAFLAAQYGAKKVYAIEGSPEIARVASRLARANNLHHIVEIVPKHLEKVTFDDIPAGSVDIIVSELFSHFLVGEIGLQVVTLAKQRFLRPGGLVLPEIAWLKLSPFEDPALGAELRARHSFWEQTDFMGLDLTAALPLAAEQQLKEIVLDIVQPEELLIPPEQSPGECLDLVGPDDPEVWRKISFELQFPDRTRDATIDGLCGWWDAVFSGDCMGDKPPVLSTAPGAPPTVWAQCRFLLDRPLVASATARLTVKCELRAHVQRESYSIQMEVRNHESGKVAYVGPVELSNCYARHFAKPNAFPVVDKNGLAPAADGGTGGHRAPLAL</sequence>
<dbReference type="EMBL" id="CAJNNV010029294">
    <property type="protein sequence ID" value="CAE8627938.1"/>
    <property type="molecule type" value="Genomic_DNA"/>
</dbReference>
<keyword evidence="8" id="KW-0156">Chromatin regulator</keyword>
<evidence type="ECO:0000256" key="2">
    <source>
        <dbReference type="ARBA" id="ARBA00004496"/>
    </source>
</evidence>
<dbReference type="AlphaFoldDB" id="A0A813GTU6"/>
<comment type="catalytic activity">
    <reaction evidence="12">
        <text>L-arginyl-[protein] + 2 S-adenosyl-L-methionine = N(omega),N(omega)-dimethyl-L-arginyl-[protein] + 2 S-adenosyl-L-homocysteine + 2 H(+)</text>
        <dbReference type="Rhea" id="RHEA:48096"/>
        <dbReference type="Rhea" id="RHEA-COMP:10532"/>
        <dbReference type="Rhea" id="RHEA-COMP:11991"/>
        <dbReference type="ChEBI" id="CHEBI:15378"/>
        <dbReference type="ChEBI" id="CHEBI:29965"/>
        <dbReference type="ChEBI" id="CHEBI:57856"/>
        <dbReference type="ChEBI" id="CHEBI:59789"/>
        <dbReference type="ChEBI" id="CHEBI:61897"/>
        <dbReference type="EC" id="2.1.1.319"/>
    </reaction>
</comment>
<proteinExistence type="predicted"/>
<comment type="caution">
    <text evidence="15">The sequence shown here is derived from an EMBL/GenBank/DDBJ whole genome shotgun (WGS) entry which is preliminary data.</text>
</comment>
<dbReference type="Gene3D" id="3.40.50.150">
    <property type="entry name" value="Vaccinia Virus protein VP39"/>
    <property type="match status" value="1"/>
</dbReference>
<dbReference type="PANTHER" id="PTHR11006:SF10">
    <property type="entry name" value="HISTONE-ARGININE METHYLTRANSFERASE CARMER-RELATED"/>
    <property type="match status" value="1"/>
</dbReference>
<evidence type="ECO:0000256" key="12">
    <source>
        <dbReference type="ARBA" id="ARBA00049086"/>
    </source>
</evidence>
<evidence type="ECO:0000313" key="15">
    <source>
        <dbReference type="EMBL" id="CAE8627938.1"/>
    </source>
</evidence>
<evidence type="ECO:0000256" key="6">
    <source>
        <dbReference type="ARBA" id="ARBA00022679"/>
    </source>
</evidence>
<evidence type="ECO:0000256" key="4">
    <source>
        <dbReference type="ARBA" id="ARBA00022490"/>
    </source>
</evidence>
<dbReference type="SUPFAM" id="SSF53335">
    <property type="entry name" value="S-adenosyl-L-methionine-dependent methyltransferases"/>
    <property type="match status" value="1"/>
</dbReference>
<dbReference type="Proteomes" id="UP000654075">
    <property type="component" value="Unassembled WGS sequence"/>
</dbReference>
<evidence type="ECO:0000256" key="3">
    <source>
        <dbReference type="ARBA" id="ARBA00011925"/>
    </source>
</evidence>
<evidence type="ECO:0000256" key="9">
    <source>
        <dbReference type="ARBA" id="ARBA00023015"/>
    </source>
</evidence>
<dbReference type="GO" id="GO:0005737">
    <property type="term" value="C:cytoplasm"/>
    <property type="evidence" value="ECO:0007669"/>
    <property type="project" value="UniProtKB-SubCell"/>
</dbReference>
<gene>
    <name evidence="15" type="ORF">PGLA1383_LOCUS44648</name>
</gene>
<evidence type="ECO:0000256" key="11">
    <source>
        <dbReference type="ARBA" id="ARBA00023242"/>
    </source>
</evidence>
<feature type="domain" description="Protein arginine N-methyltransferase" evidence="14">
    <location>
        <begin position="206"/>
        <end position="357"/>
    </location>
</feature>
<protein>
    <recommendedName>
        <fullName evidence="3">type I protein arginine methyltransferase</fullName>
        <ecNumber evidence="3">2.1.1.319</ecNumber>
    </recommendedName>
</protein>
<dbReference type="GO" id="GO:0032259">
    <property type="term" value="P:methylation"/>
    <property type="evidence" value="ECO:0007669"/>
    <property type="project" value="UniProtKB-KW"/>
</dbReference>
<dbReference type="PROSITE" id="PS51678">
    <property type="entry name" value="SAM_MT_PRMT"/>
    <property type="match status" value="1"/>
</dbReference>
<keyword evidence="5 13" id="KW-0489">Methyltransferase</keyword>
<dbReference type="GO" id="GO:0005634">
    <property type="term" value="C:nucleus"/>
    <property type="evidence" value="ECO:0007669"/>
    <property type="project" value="UniProtKB-SubCell"/>
</dbReference>
<keyword evidence="6 13" id="KW-0808">Transferase</keyword>
<organism evidence="15 16">
    <name type="scientific">Polarella glacialis</name>
    <name type="common">Dinoflagellate</name>
    <dbReference type="NCBI Taxonomy" id="89957"/>
    <lineage>
        <taxon>Eukaryota</taxon>
        <taxon>Sar</taxon>
        <taxon>Alveolata</taxon>
        <taxon>Dinophyceae</taxon>
        <taxon>Suessiales</taxon>
        <taxon>Suessiaceae</taxon>
        <taxon>Polarella</taxon>
    </lineage>
</organism>
<dbReference type="OrthoDB" id="7848332at2759"/>
<dbReference type="OMA" id="IDIHEEM"/>
<evidence type="ECO:0000256" key="1">
    <source>
        <dbReference type="ARBA" id="ARBA00004123"/>
    </source>
</evidence>
<dbReference type="CDD" id="cd02440">
    <property type="entry name" value="AdoMet_MTases"/>
    <property type="match status" value="1"/>
</dbReference>
<evidence type="ECO:0000256" key="10">
    <source>
        <dbReference type="ARBA" id="ARBA00023163"/>
    </source>
</evidence>
<keyword evidence="9" id="KW-0805">Transcription regulation</keyword>
<comment type="subcellular location">
    <subcellularLocation>
        <location evidence="2">Cytoplasm</location>
    </subcellularLocation>
    <subcellularLocation>
        <location evidence="1">Nucleus</location>
    </subcellularLocation>
</comment>
<evidence type="ECO:0000256" key="5">
    <source>
        <dbReference type="ARBA" id="ARBA00022603"/>
    </source>
</evidence>
<keyword evidence="4" id="KW-0963">Cytoplasm</keyword>
<dbReference type="Pfam" id="PF06325">
    <property type="entry name" value="PrmA"/>
    <property type="match status" value="1"/>
</dbReference>
<evidence type="ECO:0000313" key="16">
    <source>
        <dbReference type="Proteomes" id="UP000654075"/>
    </source>
</evidence>
<keyword evidence="10" id="KW-0804">Transcription</keyword>
<keyword evidence="7 13" id="KW-0949">S-adenosyl-L-methionine</keyword>
<dbReference type="GO" id="GO:0070611">
    <property type="term" value="F:histone H3R2 methyltransferase activity"/>
    <property type="evidence" value="ECO:0007669"/>
    <property type="project" value="TreeGrafter"/>
</dbReference>
<keyword evidence="16" id="KW-1185">Reference proteome</keyword>
<dbReference type="PANTHER" id="PTHR11006">
    <property type="entry name" value="PROTEIN ARGININE N-METHYLTRANSFERASE"/>
    <property type="match status" value="1"/>
</dbReference>
<reference evidence="15" key="1">
    <citation type="submission" date="2021-02" db="EMBL/GenBank/DDBJ databases">
        <authorList>
            <person name="Dougan E. K."/>
            <person name="Rhodes N."/>
            <person name="Thang M."/>
            <person name="Chan C."/>
        </authorList>
    </citation>
    <scope>NUCLEOTIDE SEQUENCE</scope>
</reference>
<accession>A0A813GTU6</accession>
<keyword evidence="11" id="KW-0539">Nucleus</keyword>
<evidence type="ECO:0000256" key="13">
    <source>
        <dbReference type="PROSITE-ProRule" id="PRU01015"/>
    </source>
</evidence>
<dbReference type="InterPro" id="IPR029063">
    <property type="entry name" value="SAM-dependent_MTases_sf"/>
</dbReference>
<dbReference type="InterPro" id="IPR025799">
    <property type="entry name" value="Arg_MeTrfase"/>
</dbReference>
<evidence type="ECO:0000256" key="8">
    <source>
        <dbReference type="ARBA" id="ARBA00022853"/>
    </source>
</evidence>
<dbReference type="Gene3D" id="2.70.160.11">
    <property type="entry name" value="Hnrnp arginine n-methyltransferase1"/>
    <property type="match status" value="1"/>
</dbReference>
<dbReference type="InterPro" id="IPR055135">
    <property type="entry name" value="PRMT_dom"/>
</dbReference>